<evidence type="ECO:0000256" key="5">
    <source>
        <dbReference type="ARBA" id="ARBA00022798"/>
    </source>
</evidence>
<keyword evidence="5" id="KW-0319">Glycerol metabolism</keyword>
<sequence length="491" mass="54973">MAYILVIDQSTSATKAIIFDEKANIVKRSNVYHKQIYPRPGWVEHDPEEIYNNTVLAIKTVLNESEVDPSEIIALGITNQRETALVWDKTTGKPVYNAVVWQCKRGEEICERIRSEETEEVIKKKTGLKLSPYFSAAKVKWILDNLNETYNRNNLLFGTIDCWLVWKLTKGESYATDYSNASRTQLFNIVDLKWDEELFSLFGIDLIEKPKVLCSDEIFGYTTAEGIFPKPIPICGVIGDSQGALFGQGCWSEGDIKATYGTGSSIMMNTGERVVISDKLSTSIAWGFGGKVSYVIEGNINFSGATLKWLAENLELIGSVKECSNIAKQVKSTDGVYFVPAFTGLASPYWNSRAKAAIVGMNVDTKKAHIVRAAEESMAYQVRDIIEAVKEVFPTNIYKLNADGGPTKDEFLMQFQADILGIPVCVNNLEEVSALGAMLMAGFGIKMWHKHSEVLNLIKHDRVYINNMDEITREQLYRGWKRAVDSVLINS</sequence>
<dbReference type="eggNOG" id="COG0554">
    <property type="taxonomic scope" value="Bacteria"/>
</dbReference>
<proteinExistence type="inferred from homology"/>
<evidence type="ECO:0000256" key="4">
    <source>
        <dbReference type="ARBA" id="ARBA00022777"/>
    </source>
</evidence>
<dbReference type="InterPro" id="IPR018483">
    <property type="entry name" value="Carb_kinase_FGGY_CS"/>
</dbReference>
<feature type="domain" description="Carbohydrate kinase FGGY C-terminal" evidence="9">
    <location>
        <begin position="257"/>
        <end position="443"/>
    </location>
</feature>
<reference key="1">
    <citation type="submission" date="2010-09" db="EMBL/GenBank/DDBJ databases">
        <title>Complete sequence of Caldicellulosiruptor owensensis OL.</title>
        <authorList>
            <consortium name="US DOE Joint Genome Institute"/>
            <person name="Lucas S."/>
            <person name="Copeland A."/>
            <person name="Lapidus A."/>
            <person name="Cheng J.-F."/>
            <person name="Bruce D."/>
            <person name="Goodwin L."/>
            <person name="Pitluck S."/>
            <person name="Davenport K."/>
            <person name="Detter J.C."/>
            <person name="Han C."/>
            <person name="Tapia R."/>
            <person name="Land M."/>
            <person name="Hauser L."/>
            <person name="Chang Y.-J."/>
            <person name="Jeffries C."/>
            <person name="Kyrpides N."/>
            <person name="Ivanova N."/>
            <person name="Mikhailova N."/>
            <person name="Blumer-Schuette S.E."/>
            <person name="Kelly R.M."/>
            <person name="Woyke T."/>
        </authorList>
    </citation>
    <scope>NUCLEOTIDE SEQUENCE</scope>
    <source>
        <strain>OL</strain>
    </source>
</reference>
<dbReference type="GO" id="GO:0004370">
    <property type="term" value="F:glycerol kinase activity"/>
    <property type="evidence" value="ECO:0007669"/>
    <property type="project" value="InterPro"/>
</dbReference>
<dbReference type="HOGENOM" id="CLU_009281_2_3_9"/>
<evidence type="ECO:0000256" key="2">
    <source>
        <dbReference type="ARBA" id="ARBA00022679"/>
    </source>
</evidence>
<dbReference type="InterPro" id="IPR005999">
    <property type="entry name" value="Glycerol_kin"/>
</dbReference>
<dbReference type="NCBIfam" id="NF000756">
    <property type="entry name" value="PRK00047.1"/>
    <property type="match status" value="1"/>
</dbReference>
<evidence type="ECO:0000259" key="9">
    <source>
        <dbReference type="Pfam" id="PF02782"/>
    </source>
</evidence>
<dbReference type="SUPFAM" id="SSF53067">
    <property type="entry name" value="Actin-like ATPase domain"/>
    <property type="match status" value="2"/>
</dbReference>
<dbReference type="OrthoDB" id="9805576at2"/>
<keyword evidence="4 10" id="KW-0418">Kinase</keyword>
<dbReference type="AlphaFoldDB" id="E4Q3F9"/>
<dbReference type="Gene3D" id="3.30.420.40">
    <property type="match status" value="2"/>
</dbReference>
<evidence type="ECO:0000256" key="6">
    <source>
        <dbReference type="ARBA" id="ARBA00022840"/>
    </source>
</evidence>
<evidence type="ECO:0000256" key="1">
    <source>
        <dbReference type="ARBA" id="ARBA00009156"/>
    </source>
</evidence>
<keyword evidence="11" id="KW-1185">Reference proteome</keyword>
<dbReference type="GO" id="GO:0006072">
    <property type="term" value="P:glycerol-3-phosphate metabolic process"/>
    <property type="evidence" value="ECO:0007669"/>
    <property type="project" value="InterPro"/>
</dbReference>
<dbReference type="GO" id="GO:0005524">
    <property type="term" value="F:ATP binding"/>
    <property type="evidence" value="ECO:0007669"/>
    <property type="project" value="UniProtKB-KW"/>
</dbReference>
<evidence type="ECO:0000256" key="3">
    <source>
        <dbReference type="ARBA" id="ARBA00022741"/>
    </source>
</evidence>
<dbReference type="InterPro" id="IPR043129">
    <property type="entry name" value="ATPase_NBD"/>
</dbReference>
<evidence type="ECO:0000259" key="8">
    <source>
        <dbReference type="Pfam" id="PF00370"/>
    </source>
</evidence>
<dbReference type="PANTHER" id="PTHR10196">
    <property type="entry name" value="SUGAR KINASE"/>
    <property type="match status" value="1"/>
</dbReference>
<dbReference type="EMBL" id="CP002216">
    <property type="protein sequence ID" value="ADQ03919.1"/>
    <property type="molecule type" value="Genomic_DNA"/>
</dbReference>
<keyword evidence="3" id="KW-0547">Nucleotide-binding</keyword>
<dbReference type="KEGG" id="cow:Calow_0322"/>
<dbReference type="PANTHER" id="PTHR10196:SF69">
    <property type="entry name" value="GLYCEROL KINASE"/>
    <property type="match status" value="1"/>
</dbReference>
<feature type="domain" description="Carbohydrate kinase FGGY N-terminal" evidence="8">
    <location>
        <begin position="3"/>
        <end position="247"/>
    </location>
</feature>
<dbReference type="InterPro" id="IPR018484">
    <property type="entry name" value="FGGY_N"/>
</dbReference>
<gene>
    <name evidence="10" type="ordered locus">Calow_0322</name>
</gene>
<dbReference type="GO" id="GO:0019563">
    <property type="term" value="P:glycerol catabolic process"/>
    <property type="evidence" value="ECO:0007669"/>
    <property type="project" value="TreeGrafter"/>
</dbReference>
<evidence type="ECO:0000256" key="7">
    <source>
        <dbReference type="ARBA" id="ARBA00043149"/>
    </source>
</evidence>
<keyword evidence="2" id="KW-0808">Transferase</keyword>
<dbReference type="GO" id="GO:0005829">
    <property type="term" value="C:cytosol"/>
    <property type="evidence" value="ECO:0007669"/>
    <property type="project" value="TreeGrafter"/>
</dbReference>
<accession>E4Q3F9</accession>
<organism evidence="10 11">
    <name type="scientific">Caldicellulosiruptor owensensis (strain ATCC 700167 / DSM 13100 / OL)</name>
    <dbReference type="NCBI Taxonomy" id="632518"/>
    <lineage>
        <taxon>Bacteria</taxon>
        <taxon>Bacillati</taxon>
        <taxon>Bacillota</taxon>
        <taxon>Bacillota incertae sedis</taxon>
        <taxon>Caldicellulosiruptorales</taxon>
        <taxon>Caldicellulosiruptoraceae</taxon>
        <taxon>Caldicellulosiruptor</taxon>
    </lineage>
</organism>
<dbReference type="FunFam" id="3.30.420.40:FF:000008">
    <property type="entry name" value="Glycerol kinase"/>
    <property type="match status" value="1"/>
</dbReference>
<protein>
    <recommendedName>
        <fullName evidence="7">ATP:glycerol 3-phosphotransferase</fullName>
    </recommendedName>
</protein>
<dbReference type="PIRSF" id="PIRSF000538">
    <property type="entry name" value="GlpK"/>
    <property type="match status" value="1"/>
</dbReference>
<evidence type="ECO:0000313" key="10">
    <source>
        <dbReference type="EMBL" id="ADQ03919.1"/>
    </source>
</evidence>
<dbReference type="RefSeq" id="WP_013411333.1">
    <property type="nucleotide sequence ID" value="NC_014657.1"/>
</dbReference>
<dbReference type="InterPro" id="IPR018485">
    <property type="entry name" value="FGGY_C"/>
</dbReference>
<reference evidence="10 11" key="2">
    <citation type="journal article" date="2011" name="J. Bacteriol.">
        <title>Complete genome sequences for the anaerobic, extremely thermophilic plant biomass-degrading bacteria Caldicellulosiruptor hydrothermalis, Caldicellulosiruptor kristjanssonii, Caldicellulosiruptor kronotskyensis, Caldicellulosiruptor owensenis, and Caldicellulosiruptor lactoaceticus.</title>
        <authorList>
            <person name="Blumer-Schuette S.E."/>
            <person name="Ozdemir I."/>
            <person name="Mistry D."/>
            <person name="Lucas S."/>
            <person name="Lapidus A."/>
            <person name="Cheng J.F."/>
            <person name="Goodwin L.A."/>
            <person name="Pitluck S."/>
            <person name="Land M.L."/>
            <person name="Hauser L.J."/>
            <person name="Woyke T."/>
            <person name="Mikhailova N."/>
            <person name="Pati A."/>
            <person name="Kyrpides N.C."/>
            <person name="Ivanova N."/>
            <person name="Detter J.C."/>
            <person name="Walston-Davenport K."/>
            <person name="Han S."/>
            <person name="Adams M.W."/>
            <person name="Kelly R.M."/>
        </authorList>
    </citation>
    <scope>NUCLEOTIDE SEQUENCE [LARGE SCALE GENOMIC DNA]</scope>
    <source>
        <strain evidence="11">ATCC 700167 / DSM 13100 / OL</strain>
    </source>
</reference>
<dbReference type="Pfam" id="PF02782">
    <property type="entry name" value="FGGY_C"/>
    <property type="match status" value="1"/>
</dbReference>
<dbReference type="PROSITE" id="PS00933">
    <property type="entry name" value="FGGY_KINASES_1"/>
    <property type="match status" value="1"/>
</dbReference>
<dbReference type="InterPro" id="IPR000577">
    <property type="entry name" value="Carb_kinase_FGGY"/>
</dbReference>
<dbReference type="CDD" id="cd07769">
    <property type="entry name" value="ASKHA_NBD_FGGY_GK"/>
    <property type="match status" value="1"/>
</dbReference>
<keyword evidence="6" id="KW-0067">ATP-binding</keyword>
<dbReference type="Pfam" id="PF00370">
    <property type="entry name" value="FGGY_N"/>
    <property type="match status" value="1"/>
</dbReference>
<dbReference type="STRING" id="632518.Calow_0322"/>
<dbReference type="Proteomes" id="UP000006889">
    <property type="component" value="Chromosome"/>
</dbReference>
<evidence type="ECO:0000313" key="11">
    <source>
        <dbReference type="Proteomes" id="UP000006889"/>
    </source>
</evidence>
<comment type="similarity">
    <text evidence="1">Belongs to the FGGY kinase family.</text>
</comment>
<dbReference type="NCBIfam" id="TIGR01311">
    <property type="entry name" value="glycerol_kin"/>
    <property type="match status" value="1"/>
</dbReference>
<name>E4Q3F9_CALOW</name>